<dbReference type="InterPro" id="IPR001932">
    <property type="entry name" value="PPM-type_phosphatase-like_dom"/>
</dbReference>
<dbReference type="InterPro" id="IPR036457">
    <property type="entry name" value="PPM-type-like_dom_sf"/>
</dbReference>
<dbReference type="Proteomes" id="UP001501752">
    <property type="component" value="Unassembled WGS sequence"/>
</dbReference>
<dbReference type="Gene3D" id="3.30.450.40">
    <property type="match status" value="1"/>
</dbReference>
<name>A0ABP9EMK8_9ACTN</name>
<feature type="region of interest" description="Disordered" evidence="2">
    <location>
        <begin position="298"/>
        <end position="327"/>
    </location>
</feature>
<evidence type="ECO:0000256" key="1">
    <source>
        <dbReference type="ARBA" id="ARBA00022801"/>
    </source>
</evidence>
<dbReference type="NCBIfam" id="TIGR00229">
    <property type="entry name" value="sensory_box"/>
    <property type="match status" value="1"/>
</dbReference>
<evidence type="ECO:0000256" key="2">
    <source>
        <dbReference type="SAM" id="MobiDB-lite"/>
    </source>
</evidence>
<dbReference type="SMART" id="SM00091">
    <property type="entry name" value="PAS"/>
    <property type="match status" value="2"/>
</dbReference>
<dbReference type="InterPro" id="IPR003594">
    <property type="entry name" value="HATPase_dom"/>
</dbReference>
<dbReference type="CDD" id="cd16936">
    <property type="entry name" value="HATPase_RsbW-like"/>
    <property type="match status" value="1"/>
</dbReference>
<dbReference type="RefSeq" id="WP_345701079.1">
    <property type="nucleotide sequence ID" value="NZ_BAABIS010000001.1"/>
</dbReference>
<dbReference type="PROSITE" id="PS50112">
    <property type="entry name" value="PAS"/>
    <property type="match status" value="1"/>
</dbReference>
<dbReference type="InterPro" id="IPR029016">
    <property type="entry name" value="GAF-like_dom_sf"/>
</dbReference>
<dbReference type="PANTHER" id="PTHR43156:SF2">
    <property type="entry name" value="STAGE II SPORULATION PROTEIN E"/>
    <property type="match status" value="1"/>
</dbReference>
<dbReference type="EMBL" id="BAABIS010000001">
    <property type="protein sequence ID" value="GAA4881093.1"/>
    <property type="molecule type" value="Genomic_DNA"/>
</dbReference>
<evidence type="ECO:0000313" key="5">
    <source>
        <dbReference type="Proteomes" id="UP001501752"/>
    </source>
</evidence>
<protein>
    <recommendedName>
        <fullName evidence="3">PAS domain-containing protein</fullName>
    </recommendedName>
</protein>
<keyword evidence="1" id="KW-0378">Hydrolase</keyword>
<gene>
    <name evidence="4" type="ORF">GCM10023235_71660</name>
</gene>
<accession>A0ABP9EMK8</accession>
<dbReference type="SMART" id="SM00331">
    <property type="entry name" value="PP2C_SIG"/>
    <property type="match status" value="1"/>
</dbReference>
<dbReference type="InterPro" id="IPR000014">
    <property type="entry name" value="PAS"/>
</dbReference>
<dbReference type="Gene3D" id="3.30.565.10">
    <property type="entry name" value="Histidine kinase-like ATPase, C-terminal domain"/>
    <property type="match status" value="1"/>
</dbReference>
<dbReference type="Pfam" id="PF07228">
    <property type="entry name" value="SpoIIE"/>
    <property type="match status" value="1"/>
</dbReference>
<dbReference type="SUPFAM" id="SSF55785">
    <property type="entry name" value="PYP-like sensor domain (PAS domain)"/>
    <property type="match status" value="2"/>
</dbReference>
<dbReference type="PANTHER" id="PTHR43156">
    <property type="entry name" value="STAGE II SPORULATION PROTEIN E-RELATED"/>
    <property type="match status" value="1"/>
</dbReference>
<dbReference type="InterPro" id="IPR035965">
    <property type="entry name" value="PAS-like_dom_sf"/>
</dbReference>
<dbReference type="Pfam" id="PF08448">
    <property type="entry name" value="PAS_4"/>
    <property type="match status" value="2"/>
</dbReference>
<dbReference type="SUPFAM" id="SSF55781">
    <property type="entry name" value="GAF domain-like"/>
    <property type="match status" value="1"/>
</dbReference>
<evidence type="ECO:0000313" key="4">
    <source>
        <dbReference type="EMBL" id="GAA4881093.1"/>
    </source>
</evidence>
<dbReference type="InterPro" id="IPR013656">
    <property type="entry name" value="PAS_4"/>
</dbReference>
<dbReference type="Pfam" id="PF13581">
    <property type="entry name" value="HATPase_c_2"/>
    <property type="match status" value="1"/>
</dbReference>
<dbReference type="InterPro" id="IPR052016">
    <property type="entry name" value="Bact_Sigma-Reg"/>
</dbReference>
<dbReference type="CDD" id="cd00130">
    <property type="entry name" value="PAS"/>
    <property type="match status" value="2"/>
</dbReference>
<feature type="domain" description="PAS" evidence="3">
    <location>
        <begin position="24"/>
        <end position="77"/>
    </location>
</feature>
<sequence length="758" mass="79749">MTVPGAAGQPPGTPFGPGTMATAVLDRRGTVIGWDASAQELYGYRADQVLGRPARSVLVPVDGRSLFDAADAPVASGGDRWALRRPGGAVDVVLYVLRLGPDGAGPATAAWGIVSVAAERMERWATDQAMLTGLSAQSPISLSVIGPDGRVRWVNPATEEAFGFTRADWFGRPVRDLFPAGEIVSPGLAGRSLGSVVDQVLRTGEPVVDLHYRSPAPGAGGQPSVWSCSYFRLQDDTGRDLGVCESAFDITDRYEAQRRLELLSRSSGIGTTLDPARTCRELVAAVVPDLADEARVDLAEPVRTGAPDKDGPAPDRPAPDRPAPDGRRLVLPLAAGSARLGEVTLLRTGPRGPFDDADLAVAAELIAHTAVCVDNARRYERERATALLFQRNLLPQELPRHTAVETAHHYVAGKGPGGVGGDWYDVVPLSGIRVGLVVGDVTGHGLPAAVTMGRLRTTVRALAALDLTPEELLGRLDDLVGQARIGTDPGEADGTDPALGARCLYLVYDPVHRRCAAASAGHLPPVLRAPGGTAAPLDLPAGLPLGVGGMPFEAAEFEIAEGSLLALFTDGLVTGGRQDPDAGVAGLCRILDEHADLPPDALRRRIAASGLPDGGRDDAALLLLRLHAPAADDTADWQIAPDPAEVAGARAAVGDRLALWGLESVGFAVGLVVSELVTNAIRYGAPPVHLRLLRDHDRALLCEVSDSKETSPHLRRARPDEEGGRGLFLVAGLADRWGTRYTREGKTVWAEFPLPPAH</sequence>
<dbReference type="Gene3D" id="3.30.450.20">
    <property type="entry name" value="PAS domain"/>
    <property type="match status" value="2"/>
</dbReference>
<evidence type="ECO:0000259" key="3">
    <source>
        <dbReference type="PROSITE" id="PS50112"/>
    </source>
</evidence>
<keyword evidence="5" id="KW-1185">Reference proteome</keyword>
<organism evidence="4 5">
    <name type="scientific">Kitasatospora terrestris</name>
    <dbReference type="NCBI Taxonomy" id="258051"/>
    <lineage>
        <taxon>Bacteria</taxon>
        <taxon>Bacillati</taxon>
        <taxon>Actinomycetota</taxon>
        <taxon>Actinomycetes</taxon>
        <taxon>Kitasatosporales</taxon>
        <taxon>Streptomycetaceae</taxon>
        <taxon>Kitasatospora</taxon>
    </lineage>
</organism>
<comment type="caution">
    <text evidence="4">The sequence shown here is derived from an EMBL/GenBank/DDBJ whole genome shotgun (WGS) entry which is preliminary data.</text>
</comment>
<dbReference type="Gene3D" id="3.60.40.10">
    <property type="entry name" value="PPM-type phosphatase domain"/>
    <property type="match status" value="1"/>
</dbReference>
<reference evidence="5" key="1">
    <citation type="journal article" date="2019" name="Int. J. Syst. Evol. Microbiol.">
        <title>The Global Catalogue of Microorganisms (GCM) 10K type strain sequencing project: providing services to taxonomists for standard genome sequencing and annotation.</title>
        <authorList>
            <consortium name="The Broad Institute Genomics Platform"/>
            <consortium name="The Broad Institute Genome Sequencing Center for Infectious Disease"/>
            <person name="Wu L."/>
            <person name="Ma J."/>
        </authorList>
    </citation>
    <scope>NUCLEOTIDE SEQUENCE [LARGE SCALE GENOMIC DNA]</scope>
    <source>
        <strain evidence="5">JCM 13006</strain>
    </source>
</reference>
<dbReference type="InterPro" id="IPR036890">
    <property type="entry name" value="HATPase_C_sf"/>
</dbReference>
<dbReference type="SUPFAM" id="SSF55874">
    <property type="entry name" value="ATPase domain of HSP90 chaperone/DNA topoisomerase II/histidine kinase"/>
    <property type="match status" value="1"/>
</dbReference>
<proteinExistence type="predicted"/>